<name>A0A1G8G6S3_9BURK</name>
<dbReference type="Proteomes" id="UP000199706">
    <property type="component" value="Unassembled WGS sequence"/>
</dbReference>
<dbReference type="GO" id="GO:0008203">
    <property type="term" value="P:cholesterol metabolic process"/>
    <property type="evidence" value="ECO:0007669"/>
    <property type="project" value="UniProtKB-KW"/>
</dbReference>
<keyword evidence="7" id="KW-0443">Lipid metabolism</keyword>
<dbReference type="InterPro" id="IPR007867">
    <property type="entry name" value="GMC_OxRtase_C"/>
</dbReference>
<dbReference type="EC" id="1.1.3.6" evidence="13"/>
<dbReference type="Pfam" id="PF05199">
    <property type="entry name" value="GMC_oxred_C"/>
    <property type="match status" value="1"/>
</dbReference>
<accession>A0A1G8G6S3</accession>
<dbReference type="InterPro" id="IPR036188">
    <property type="entry name" value="FAD/NAD-bd_sf"/>
</dbReference>
<dbReference type="SUPFAM" id="SSF51905">
    <property type="entry name" value="FAD/NAD(P)-binding domain"/>
    <property type="match status" value="1"/>
</dbReference>
<dbReference type="InterPro" id="IPR052542">
    <property type="entry name" value="Cholesterol_Oxidase"/>
</dbReference>
<evidence type="ECO:0000256" key="2">
    <source>
        <dbReference type="ARBA" id="ARBA00010790"/>
    </source>
</evidence>
<keyword evidence="10" id="KW-0413">Isomerase</keyword>
<proteinExistence type="inferred from homology"/>
<protein>
    <recommendedName>
        <fullName evidence="14">Cholesterol oxidase</fullName>
        <ecNumber evidence="13">1.1.3.6</ecNumber>
        <ecNumber evidence="11">5.3.3.1</ecNumber>
    </recommendedName>
    <alternativeName>
        <fullName evidence="15">Cholesterol isomerase</fullName>
    </alternativeName>
</protein>
<keyword evidence="3" id="KW-0153">Cholesterol metabolism</keyword>
<sequence>MNRLSSAIEAIQPHYEIVVVGSGYGGAIAASRMARAGREICLLERGREFMAGEFPATQFEGASQVQYNTALGQLGSPLALLEVHVNAEVNAVVGCGLGGTSLINANVALRPDPRLWQDPRWPAAVRGDEAGLAAGYARAEAMLQPTPVPADFPPLPKLTALARSAQALGMAQRFSRPPITVTFKDGPNAAGVEQKRCVGCGDCNSGCNHEAKNSTHMNYLPDAVAHGAQIFTGVAVHSVVRDEATQQWCVRYQPVDLGRESYDAPDLAVTADIVILAAGTLGSTAILLRSRDAGLPVSALLGQRFTGNGDVLAFAFNTDEPINGIGWGPHQSGEIPPVGPTICGLIDHRDTPGVRDGFVIEEGSLAGPVGIAMMGVLGIATPAEGVKMPEPPSPARSLDAAARILESLLRGPYHGAMNHTQTYLVMAHDDEGGQILVEQGRPRIRWPDAGQQPIYSTIEKTLEAATVALGGEYLRDPISAKLLGDRLVTVHPLGGCGMADAAENGVVDQAGRVYSATAGSAVHDGLYVMDGAVMPISLGVNPLLTISALAERNCAQLAAAHGWQIDYTSPGDAAPPAPQKIGLRFTETMVGMYQWSTPPDDASQNASPDANPDASPISFTLTVESDDLAEMLSNPQHAARTLGTLTCPALSAQPMTIADGRFNLFVVDENQVDRRDMNYRMTLESVEGTRYFLFGQKVITRSSLLELWPQTNTLYAQIRASEAADAPVVGKATLIITPENFLKQMRTIEVTNAPDLETRLEWTLKFGKFFGGVLFTEYGGVAAPLQFLNSDIAAPRIKRSLRAPAPELTWFKTPGPAGKTLKLTRYHAGDKGPVLLVHGSGVSSRIFATDLIDTNLVEFLCAAGYDVWLADLRVSIELPSALEPTTADAIAREDIPAAVAQVRLLTGVEQIQVVAHCFGAIAFTMSLLSGLKGVRSALLSQVSAHPVPGTLQRIKAGLHMPEMLEHLGVKDLTVLTRAGNWPHNLLDEALRVYPVGHEQGCGNALCHRATFLYGLLYEHAQLGEHLHANLQELFGVHDVELFSQLAAMVRAGHVVNAQGENVYLPKLDAMNLPIGFIHGAENQCYLPVSTETTFNLLVERFGAANYERHVIPGYGHLDCIFGKNAALDVFPVIVRYLDGH</sequence>
<comment type="pathway">
    <text evidence="12">Steroid metabolism; cholesterol degradation.</text>
</comment>
<evidence type="ECO:0000259" key="17">
    <source>
        <dbReference type="PROSITE" id="PS51379"/>
    </source>
</evidence>
<comment type="similarity">
    <text evidence="2">Belongs to the GMC oxidoreductase family.</text>
</comment>
<evidence type="ECO:0000256" key="5">
    <source>
        <dbReference type="ARBA" id="ARBA00022827"/>
    </source>
</evidence>
<feature type="compositionally biased region" description="Polar residues" evidence="16">
    <location>
        <begin position="596"/>
        <end position="608"/>
    </location>
</feature>
<reference evidence="18 19" key="1">
    <citation type="submission" date="2016-10" db="EMBL/GenBank/DDBJ databases">
        <authorList>
            <person name="de Groot N.N."/>
        </authorList>
    </citation>
    <scope>NUCLEOTIDE SEQUENCE [LARGE SCALE GENOMIC DNA]</scope>
    <source>
        <strain evidence="18 19">LMG 2247</strain>
    </source>
</reference>
<dbReference type="InterPro" id="IPR017896">
    <property type="entry name" value="4Fe4S_Fe-S-bd"/>
</dbReference>
<evidence type="ECO:0000256" key="10">
    <source>
        <dbReference type="ARBA" id="ARBA00023235"/>
    </source>
</evidence>
<dbReference type="InterPro" id="IPR000172">
    <property type="entry name" value="GMC_OxRdtase_N"/>
</dbReference>
<dbReference type="PANTHER" id="PTHR47470">
    <property type="entry name" value="CHOLESTEROL OXIDASE"/>
    <property type="match status" value="1"/>
</dbReference>
<evidence type="ECO:0000256" key="1">
    <source>
        <dbReference type="ARBA" id="ARBA00001974"/>
    </source>
</evidence>
<feature type="domain" description="4Fe-4S ferredoxin-type" evidence="17">
    <location>
        <begin position="188"/>
        <end position="217"/>
    </location>
</feature>
<keyword evidence="4" id="KW-0285">Flavoprotein</keyword>
<keyword evidence="9" id="KW-0753">Steroid metabolism</keyword>
<evidence type="ECO:0000256" key="12">
    <source>
        <dbReference type="ARBA" id="ARBA00049645"/>
    </source>
</evidence>
<keyword evidence="5" id="KW-0274">FAD</keyword>
<evidence type="ECO:0000313" key="18">
    <source>
        <dbReference type="EMBL" id="SDH90083.1"/>
    </source>
</evidence>
<dbReference type="PRINTS" id="PR00411">
    <property type="entry name" value="PNDRDTASEI"/>
</dbReference>
<dbReference type="SUPFAM" id="SSF53474">
    <property type="entry name" value="alpha/beta-Hydrolases"/>
    <property type="match status" value="1"/>
</dbReference>
<dbReference type="AlphaFoldDB" id="A0A1G8G6S3"/>
<dbReference type="EMBL" id="FNCJ01000014">
    <property type="protein sequence ID" value="SDH90083.1"/>
    <property type="molecule type" value="Genomic_DNA"/>
</dbReference>
<dbReference type="PROSITE" id="PS51379">
    <property type="entry name" value="4FE4S_FER_2"/>
    <property type="match status" value="1"/>
</dbReference>
<dbReference type="GO" id="GO:0050660">
    <property type="term" value="F:flavin adenine dinucleotide binding"/>
    <property type="evidence" value="ECO:0007669"/>
    <property type="project" value="InterPro"/>
</dbReference>
<dbReference type="PANTHER" id="PTHR47470:SF1">
    <property type="entry name" value="FAD-DEPENDENT OXIDOREDUCTASE 2 FAD BINDING DOMAIN-CONTAINING PROTEIN"/>
    <property type="match status" value="1"/>
</dbReference>
<evidence type="ECO:0000256" key="11">
    <source>
        <dbReference type="ARBA" id="ARBA00038856"/>
    </source>
</evidence>
<dbReference type="InterPro" id="IPR029058">
    <property type="entry name" value="AB_hydrolase_fold"/>
</dbReference>
<evidence type="ECO:0000256" key="13">
    <source>
        <dbReference type="ARBA" id="ARBA00049723"/>
    </source>
</evidence>
<evidence type="ECO:0000256" key="6">
    <source>
        <dbReference type="ARBA" id="ARBA00023002"/>
    </source>
</evidence>
<evidence type="ECO:0000256" key="14">
    <source>
        <dbReference type="ARBA" id="ARBA00049744"/>
    </source>
</evidence>
<dbReference type="EC" id="5.3.3.1" evidence="11"/>
<dbReference type="Pfam" id="PF00732">
    <property type="entry name" value="GMC_oxred_N"/>
    <property type="match status" value="1"/>
</dbReference>
<feature type="region of interest" description="Disordered" evidence="16">
    <location>
        <begin position="596"/>
        <end position="615"/>
    </location>
</feature>
<evidence type="ECO:0000256" key="15">
    <source>
        <dbReference type="ARBA" id="ARBA00049778"/>
    </source>
</evidence>
<evidence type="ECO:0000256" key="8">
    <source>
        <dbReference type="ARBA" id="ARBA00023166"/>
    </source>
</evidence>
<evidence type="ECO:0000256" key="7">
    <source>
        <dbReference type="ARBA" id="ARBA00023098"/>
    </source>
</evidence>
<comment type="cofactor">
    <cofactor evidence="1">
        <name>FAD</name>
        <dbReference type="ChEBI" id="CHEBI:57692"/>
    </cofactor>
</comment>
<evidence type="ECO:0000256" key="9">
    <source>
        <dbReference type="ARBA" id="ARBA00023221"/>
    </source>
</evidence>
<organism evidence="18 19">
    <name type="scientific">Paraburkholderia phenazinium</name>
    <dbReference type="NCBI Taxonomy" id="60549"/>
    <lineage>
        <taxon>Bacteria</taxon>
        <taxon>Pseudomonadati</taxon>
        <taxon>Pseudomonadota</taxon>
        <taxon>Betaproteobacteria</taxon>
        <taxon>Burkholderiales</taxon>
        <taxon>Burkholderiaceae</taxon>
        <taxon>Paraburkholderia</taxon>
    </lineage>
</organism>
<dbReference type="OrthoDB" id="9787779at2"/>
<dbReference type="Gene3D" id="3.50.50.60">
    <property type="entry name" value="FAD/NAD(P)-binding domain"/>
    <property type="match status" value="3"/>
</dbReference>
<dbReference type="Gene3D" id="3.40.50.1820">
    <property type="entry name" value="alpha/beta hydrolase"/>
    <property type="match status" value="1"/>
</dbReference>
<evidence type="ECO:0000256" key="3">
    <source>
        <dbReference type="ARBA" id="ARBA00022548"/>
    </source>
</evidence>
<gene>
    <name evidence="18" type="ORF">SAMN05216466_114156</name>
</gene>
<keyword evidence="8" id="KW-1207">Sterol metabolism</keyword>
<evidence type="ECO:0000256" key="16">
    <source>
        <dbReference type="SAM" id="MobiDB-lite"/>
    </source>
</evidence>
<evidence type="ECO:0000256" key="4">
    <source>
        <dbReference type="ARBA" id="ARBA00022630"/>
    </source>
</evidence>
<dbReference type="GO" id="GO:0016995">
    <property type="term" value="F:cholesterol oxidase activity"/>
    <property type="evidence" value="ECO:0007669"/>
    <property type="project" value="UniProtKB-EC"/>
</dbReference>
<evidence type="ECO:0000313" key="19">
    <source>
        <dbReference type="Proteomes" id="UP000199706"/>
    </source>
</evidence>
<keyword evidence="6" id="KW-0560">Oxidoreductase</keyword>
<dbReference type="GO" id="GO:0004769">
    <property type="term" value="F:steroid Delta-isomerase activity"/>
    <property type="evidence" value="ECO:0007669"/>
    <property type="project" value="UniProtKB-EC"/>
</dbReference>
<dbReference type="RefSeq" id="WP_090689070.1">
    <property type="nucleotide sequence ID" value="NZ_CADERL010000010.1"/>
</dbReference>